<dbReference type="GO" id="GO:0005840">
    <property type="term" value="C:ribosome"/>
    <property type="evidence" value="ECO:0007669"/>
    <property type="project" value="UniProtKB-KW"/>
</dbReference>
<sequence>MGNMSNPSINRWGLNLFWYKYWYSDKMYQLNIQQDHAFGWMVYTYLFFGTLFFKYVFINKYWFKKKFNFNFNGYLEHNAKYFKYKEFKDLVTQELSIQKLRIKTSHIYYSRVWIFRYQQWLIINFYNYKPLIKNKKHTIRSKKTLLFAQIANNVKFKNNCKRLKLFLLLITCKFQQTNNLYLF</sequence>
<dbReference type="EMBL" id="MH888186">
    <property type="protein sequence ID" value="QCU82628.1"/>
    <property type="molecule type" value="Genomic_DNA"/>
</dbReference>
<accession>A0A4P9JLE1</accession>
<reference evidence="2" key="1">
    <citation type="journal article" date="2019" name="Mitochondrial DNA Part B Resour">
        <title>The mitochondrial genome of the ciliate Pseudourostyla cristata (Ciliophora, Urostylida).</title>
        <authorList>
            <person name="Park K.-M."/>
            <person name="Min G.-S."/>
            <person name="Kim S."/>
        </authorList>
    </citation>
    <scope>NUCLEOTIDE SEQUENCE</scope>
</reference>
<feature type="transmembrane region" description="Helical" evidence="1">
    <location>
        <begin position="37"/>
        <end position="57"/>
    </location>
</feature>
<keyword evidence="2" id="KW-0496">Mitochondrion</keyword>
<keyword evidence="1" id="KW-0472">Membrane</keyword>
<keyword evidence="2" id="KW-0687">Ribonucleoprotein</keyword>
<organism evidence="2">
    <name type="scientific">Pseudourostyla cristata</name>
    <dbReference type="NCBI Taxonomy" id="293816"/>
    <lineage>
        <taxon>Eukaryota</taxon>
        <taxon>Sar</taxon>
        <taxon>Alveolata</taxon>
        <taxon>Ciliophora</taxon>
        <taxon>Intramacronucleata</taxon>
        <taxon>Spirotrichea</taxon>
        <taxon>Stichotrichia</taxon>
        <taxon>Urostylida</taxon>
        <taxon>Pseudourostylidae</taxon>
        <taxon>Pseudourostyla</taxon>
    </lineage>
</organism>
<name>A0A4P9JLE1_9SPIT</name>
<proteinExistence type="predicted"/>
<geneLocation type="mitochondrion" evidence="2"/>
<dbReference type="AlphaFoldDB" id="A0A4P9JLE1"/>
<evidence type="ECO:0000313" key="2">
    <source>
        <dbReference type="EMBL" id="QCU82628.1"/>
    </source>
</evidence>
<evidence type="ECO:0000256" key="1">
    <source>
        <dbReference type="SAM" id="Phobius"/>
    </source>
</evidence>
<protein>
    <submittedName>
        <fullName evidence="2">Ribosomal protein S3a</fullName>
    </submittedName>
</protein>
<keyword evidence="2" id="KW-0689">Ribosomal protein</keyword>
<gene>
    <name evidence="2" type="primary">rps3a</name>
</gene>
<keyword evidence="1" id="KW-0812">Transmembrane</keyword>
<keyword evidence="1" id="KW-1133">Transmembrane helix</keyword>